<protein>
    <submittedName>
        <fullName evidence="1">Uncharacterized protein</fullName>
    </submittedName>
</protein>
<name>A0A5N6LY43_9ASTR</name>
<dbReference type="EMBL" id="SZYD01000017">
    <property type="protein sequence ID" value="KAD3066554.1"/>
    <property type="molecule type" value="Genomic_DNA"/>
</dbReference>
<reference evidence="1 2" key="1">
    <citation type="submission" date="2019-05" db="EMBL/GenBank/DDBJ databases">
        <title>Mikania micrantha, genome provides insights into the molecular mechanism of rapid growth.</title>
        <authorList>
            <person name="Liu B."/>
        </authorList>
    </citation>
    <scope>NUCLEOTIDE SEQUENCE [LARGE SCALE GENOMIC DNA]</scope>
    <source>
        <strain evidence="1">NLD-2019</strain>
        <tissue evidence="1">Leaf</tissue>
    </source>
</reference>
<organism evidence="1 2">
    <name type="scientific">Mikania micrantha</name>
    <name type="common">bitter vine</name>
    <dbReference type="NCBI Taxonomy" id="192012"/>
    <lineage>
        <taxon>Eukaryota</taxon>
        <taxon>Viridiplantae</taxon>
        <taxon>Streptophyta</taxon>
        <taxon>Embryophyta</taxon>
        <taxon>Tracheophyta</taxon>
        <taxon>Spermatophyta</taxon>
        <taxon>Magnoliopsida</taxon>
        <taxon>eudicotyledons</taxon>
        <taxon>Gunneridae</taxon>
        <taxon>Pentapetalae</taxon>
        <taxon>asterids</taxon>
        <taxon>campanulids</taxon>
        <taxon>Asterales</taxon>
        <taxon>Asteraceae</taxon>
        <taxon>Asteroideae</taxon>
        <taxon>Heliantheae alliance</taxon>
        <taxon>Eupatorieae</taxon>
        <taxon>Mikania</taxon>
    </lineage>
</organism>
<dbReference type="Proteomes" id="UP000326396">
    <property type="component" value="Linkage Group LG7"/>
</dbReference>
<proteinExistence type="predicted"/>
<sequence length="66" mass="7270">MARSDVEVACCLAHAACKRANADLQDCETNICRGSPVTWPAWPVLIWEWPAVWLMRCGKRAVGAAI</sequence>
<accession>A0A5N6LY43</accession>
<evidence type="ECO:0000313" key="1">
    <source>
        <dbReference type="EMBL" id="KAD3066554.1"/>
    </source>
</evidence>
<gene>
    <name evidence="1" type="ORF">E3N88_34434</name>
</gene>
<evidence type="ECO:0000313" key="2">
    <source>
        <dbReference type="Proteomes" id="UP000326396"/>
    </source>
</evidence>
<dbReference type="AlphaFoldDB" id="A0A5N6LY43"/>
<comment type="caution">
    <text evidence="1">The sequence shown here is derived from an EMBL/GenBank/DDBJ whole genome shotgun (WGS) entry which is preliminary data.</text>
</comment>
<keyword evidence="2" id="KW-1185">Reference proteome</keyword>